<reference evidence="3" key="1">
    <citation type="journal article" date="2020" name="mSystems">
        <title>Genome- and Community-Level Interaction Insights into Carbon Utilization and Element Cycling Functions of Hydrothermarchaeota in Hydrothermal Sediment.</title>
        <authorList>
            <person name="Zhou Z."/>
            <person name="Liu Y."/>
            <person name="Xu W."/>
            <person name="Pan J."/>
            <person name="Luo Z.H."/>
            <person name="Li M."/>
        </authorList>
    </citation>
    <scope>NUCLEOTIDE SEQUENCE [LARGE SCALE GENOMIC DNA]</scope>
    <source>
        <strain evidence="3">HyVt-577</strain>
    </source>
</reference>
<proteinExistence type="predicted"/>
<keyword evidence="2" id="KW-0732">Signal</keyword>
<evidence type="ECO:0000256" key="2">
    <source>
        <dbReference type="SAM" id="SignalP"/>
    </source>
</evidence>
<dbReference type="EMBL" id="DRQG01000074">
    <property type="protein sequence ID" value="HGY55620.1"/>
    <property type="molecule type" value="Genomic_DNA"/>
</dbReference>
<protein>
    <submittedName>
        <fullName evidence="3">Uncharacterized protein</fullName>
    </submittedName>
</protein>
<evidence type="ECO:0000256" key="1">
    <source>
        <dbReference type="SAM" id="Coils"/>
    </source>
</evidence>
<gene>
    <name evidence="3" type="ORF">ENK44_07970</name>
</gene>
<accession>A0A7V4U095</accession>
<dbReference type="Proteomes" id="UP000885779">
    <property type="component" value="Unassembled WGS sequence"/>
</dbReference>
<feature type="signal peptide" evidence="2">
    <location>
        <begin position="1"/>
        <end position="18"/>
    </location>
</feature>
<dbReference type="AlphaFoldDB" id="A0A7V4U095"/>
<name>A0A7V4U095_CALAY</name>
<feature type="chain" id="PRO_5030870219" evidence="2">
    <location>
        <begin position="19"/>
        <end position="380"/>
    </location>
</feature>
<keyword evidence="1" id="KW-0175">Coiled coil</keyword>
<evidence type="ECO:0000313" key="3">
    <source>
        <dbReference type="EMBL" id="HGY55620.1"/>
    </source>
</evidence>
<sequence>MKRIFLLAVVLLSGSLLAQPPYGSYHLLHTQSAKTFEQGRLEVFTNMNFFTRSTQWIGSGSPPAGFTATNYWLVAGNFALTYGFTDFFDMTLSNRVYQDNHYPSVYNFPGDLFLSAKLGSFDLMRRMLFGGLELKTRFPTGQDHNYPFAEYASGAVEYGINGFLSYFSDPYLPERSFSFHANVGWWNYNEAGKVLYEFSNGTQLKATKNSSALKYSAGFAYPTAMFDFRLEIHGLNYIEQPDSFVYSRENWTYVTPSIKYKPLNWLNVNLGVDIRVSPDENTTKIVPNKTADKYNLPNYASWKVHLGVDMRILPFAPPRKTAAEVERDEFNKRVEFFQEIIKERERSEDVQEELDRLKQEREAAEKELEELKQILEEEGD</sequence>
<comment type="caution">
    <text evidence="3">The sequence shown here is derived from an EMBL/GenBank/DDBJ whole genome shotgun (WGS) entry which is preliminary data.</text>
</comment>
<feature type="coiled-coil region" evidence="1">
    <location>
        <begin position="340"/>
        <end position="378"/>
    </location>
</feature>
<organism evidence="3">
    <name type="scientific">Caldithrix abyssi</name>
    <dbReference type="NCBI Taxonomy" id="187145"/>
    <lineage>
        <taxon>Bacteria</taxon>
        <taxon>Pseudomonadati</taxon>
        <taxon>Calditrichota</taxon>
        <taxon>Calditrichia</taxon>
        <taxon>Calditrichales</taxon>
        <taxon>Calditrichaceae</taxon>
        <taxon>Caldithrix</taxon>
    </lineage>
</organism>